<sequence length="269" mass="29424">MKKWQIGLTAAVGLIFLGGCANSNGSKNATAATTEEKADTTIHLAAAASLEYAFEEKLIPMYEKEHDNIKIEGTYDSSGNLQTQIEQGMDTDIFFSAATQQMDELIAEELIDKDSEIGLLENKLVLITPENNPKEVEDFADLKNADTIAIGDPESVPAGQYAQESLTNLDLWDSLKDRFSMGTNVTQVLNWVAENSADAGLVYETDAKTTADVTVIDEAPEESIKDPILYPVAQLEDSQNAKTAKDFLTFLQTDETVKVFEDYGFTAAQ</sequence>
<feature type="binding site" evidence="5">
    <location>
        <position position="78"/>
    </location>
    <ligand>
        <name>molybdate</name>
        <dbReference type="ChEBI" id="CHEBI:36264"/>
    </ligand>
</feature>
<dbReference type="EMBL" id="BDEC01000022">
    <property type="protein sequence ID" value="GBD67829.1"/>
    <property type="molecule type" value="Genomic_DNA"/>
</dbReference>
<feature type="chain" id="PRO_5038522179" evidence="6">
    <location>
        <begin position="24"/>
        <end position="269"/>
    </location>
</feature>
<feature type="binding site" evidence="5">
    <location>
        <position position="158"/>
    </location>
    <ligand>
        <name>molybdate</name>
        <dbReference type="ChEBI" id="CHEBI:36264"/>
    </ligand>
</feature>
<protein>
    <submittedName>
        <fullName evidence="7">Putative molybdate ABC transporter molybdate-binding protein</fullName>
    </submittedName>
</protein>
<dbReference type="RefSeq" id="WP_069029250.1">
    <property type="nucleotide sequence ID" value="NZ_BDEC01000022.1"/>
</dbReference>
<dbReference type="PANTHER" id="PTHR30632:SF0">
    <property type="entry name" value="SULFATE-BINDING PROTEIN"/>
    <property type="match status" value="1"/>
</dbReference>
<evidence type="ECO:0000256" key="1">
    <source>
        <dbReference type="ARBA" id="ARBA00009175"/>
    </source>
</evidence>
<dbReference type="GO" id="GO:0030973">
    <property type="term" value="F:molybdate ion binding"/>
    <property type="evidence" value="ECO:0007669"/>
    <property type="project" value="TreeGrafter"/>
</dbReference>
<proteinExistence type="inferred from homology"/>
<evidence type="ECO:0000256" key="6">
    <source>
        <dbReference type="SAM" id="SignalP"/>
    </source>
</evidence>
<evidence type="ECO:0000256" key="5">
    <source>
        <dbReference type="PIRSR" id="PIRSR004846-1"/>
    </source>
</evidence>
<evidence type="ECO:0000256" key="4">
    <source>
        <dbReference type="ARBA" id="ARBA00022729"/>
    </source>
</evidence>
<feature type="signal peptide" evidence="6">
    <location>
        <begin position="1"/>
        <end position="23"/>
    </location>
</feature>
<dbReference type="GeneID" id="64054910"/>
<evidence type="ECO:0000256" key="3">
    <source>
        <dbReference type="ARBA" id="ARBA00022723"/>
    </source>
</evidence>
<gene>
    <name evidence="7" type="ORF">TEHN7118_0635</name>
</gene>
<dbReference type="FunFam" id="3.40.190.10:FF:000035">
    <property type="entry name" value="Molybdate ABC transporter substrate-binding protein"/>
    <property type="match status" value="1"/>
</dbReference>
<name>A0A2H6CS62_TETHA</name>
<reference evidence="7 8" key="1">
    <citation type="submission" date="2016-05" db="EMBL/GenBank/DDBJ databases">
        <title>Whole genome sequencing of Tetragenococcus halophilus subsp. halophilus NISL 7118.</title>
        <authorList>
            <person name="Shiwa Y."/>
            <person name="Nishimura I."/>
            <person name="Yoshikawa H."/>
            <person name="Koyama Y."/>
            <person name="Oguma T."/>
        </authorList>
    </citation>
    <scope>NUCLEOTIDE SEQUENCE [LARGE SCALE GENOMIC DNA]</scope>
    <source>
        <strain evidence="7 8">NISL 7118</strain>
    </source>
</reference>
<keyword evidence="4 6" id="KW-0732">Signal</keyword>
<dbReference type="Proteomes" id="UP000236214">
    <property type="component" value="Unassembled WGS sequence"/>
</dbReference>
<comment type="caution">
    <text evidence="7">The sequence shown here is derived from an EMBL/GenBank/DDBJ whole genome shotgun (WGS) entry which is preliminary data.</text>
</comment>
<comment type="similarity">
    <text evidence="1">Belongs to the bacterial solute-binding protein ModA family.</text>
</comment>
<feature type="binding site" evidence="5">
    <location>
        <position position="185"/>
    </location>
    <ligand>
        <name>molybdate</name>
        <dbReference type="ChEBI" id="CHEBI:36264"/>
    </ligand>
</feature>
<dbReference type="GO" id="GO:1901359">
    <property type="term" value="F:tungstate binding"/>
    <property type="evidence" value="ECO:0007669"/>
    <property type="project" value="UniProtKB-ARBA"/>
</dbReference>
<keyword evidence="3 5" id="KW-0479">Metal-binding</keyword>
<dbReference type="InterPro" id="IPR005950">
    <property type="entry name" value="ModA"/>
</dbReference>
<keyword evidence="2 5" id="KW-0500">Molybdenum</keyword>
<accession>A0A2H6CS62</accession>
<dbReference type="Gene3D" id="3.40.190.10">
    <property type="entry name" value="Periplasmic binding protein-like II"/>
    <property type="match status" value="2"/>
</dbReference>
<keyword evidence="8" id="KW-1185">Reference proteome</keyword>
<dbReference type="Pfam" id="PF13531">
    <property type="entry name" value="SBP_bac_11"/>
    <property type="match status" value="1"/>
</dbReference>
<dbReference type="PROSITE" id="PS51257">
    <property type="entry name" value="PROKAR_LIPOPROTEIN"/>
    <property type="match status" value="1"/>
</dbReference>
<dbReference type="GO" id="GO:0046872">
    <property type="term" value="F:metal ion binding"/>
    <property type="evidence" value="ECO:0007669"/>
    <property type="project" value="UniProtKB-KW"/>
</dbReference>
<dbReference type="AlphaFoldDB" id="A0A2H6CS62"/>
<feature type="binding site" evidence="5">
    <location>
        <position position="203"/>
    </location>
    <ligand>
        <name>molybdate</name>
        <dbReference type="ChEBI" id="CHEBI:36264"/>
    </ligand>
</feature>
<evidence type="ECO:0000256" key="2">
    <source>
        <dbReference type="ARBA" id="ARBA00022505"/>
    </source>
</evidence>
<feature type="binding site" evidence="5">
    <location>
        <position position="49"/>
    </location>
    <ligand>
        <name>molybdate</name>
        <dbReference type="ChEBI" id="CHEBI:36264"/>
    </ligand>
</feature>
<evidence type="ECO:0000313" key="8">
    <source>
        <dbReference type="Proteomes" id="UP000236214"/>
    </source>
</evidence>
<dbReference type="PIRSF" id="PIRSF004846">
    <property type="entry name" value="ModA"/>
    <property type="match status" value="1"/>
</dbReference>
<dbReference type="NCBIfam" id="TIGR01256">
    <property type="entry name" value="modA"/>
    <property type="match status" value="1"/>
</dbReference>
<evidence type="ECO:0000313" key="7">
    <source>
        <dbReference type="EMBL" id="GBD67829.1"/>
    </source>
</evidence>
<dbReference type="PANTHER" id="PTHR30632">
    <property type="entry name" value="MOLYBDATE-BINDING PERIPLASMIC PROTEIN"/>
    <property type="match status" value="1"/>
</dbReference>
<organism evidence="7 8">
    <name type="scientific">Tetragenococcus halophilus subsp. halophilus</name>
    <dbReference type="NCBI Taxonomy" id="1513897"/>
    <lineage>
        <taxon>Bacteria</taxon>
        <taxon>Bacillati</taxon>
        <taxon>Bacillota</taxon>
        <taxon>Bacilli</taxon>
        <taxon>Lactobacillales</taxon>
        <taxon>Enterococcaceae</taxon>
        <taxon>Tetragenococcus</taxon>
    </lineage>
</organism>
<dbReference type="SUPFAM" id="SSF53850">
    <property type="entry name" value="Periplasmic binding protein-like II"/>
    <property type="match status" value="1"/>
</dbReference>
<dbReference type="InterPro" id="IPR050682">
    <property type="entry name" value="ModA/WtpA"/>
</dbReference>
<dbReference type="GO" id="GO:0015689">
    <property type="term" value="P:molybdate ion transport"/>
    <property type="evidence" value="ECO:0007669"/>
    <property type="project" value="InterPro"/>
</dbReference>